<dbReference type="Proteomes" id="UP001370758">
    <property type="component" value="Unassembled WGS sequence"/>
</dbReference>
<evidence type="ECO:0000313" key="2">
    <source>
        <dbReference type="EMBL" id="KAK6505729.1"/>
    </source>
</evidence>
<reference evidence="2 3" key="1">
    <citation type="submission" date="2023-08" db="EMBL/GenBank/DDBJ databases">
        <authorList>
            <person name="Palmer J.M."/>
        </authorList>
    </citation>
    <scope>NUCLEOTIDE SEQUENCE [LARGE SCALE GENOMIC DNA]</scope>
    <source>
        <strain evidence="2 3">TWF481</strain>
    </source>
</reference>
<dbReference type="AlphaFoldDB" id="A0AAV9WC08"/>
<evidence type="ECO:0000256" key="1">
    <source>
        <dbReference type="SAM" id="MobiDB-lite"/>
    </source>
</evidence>
<feature type="compositionally biased region" description="Low complexity" evidence="1">
    <location>
        <begin position="24"/>
        <end position="45"/>
    </location>
</feature>
<sequence length="223" mass="25296">MATETETGPEERAVADMPASENLPASAAGPVDAAAIPEPAGEAGPSISDVIPEKKDILFFPLRYTRIRNYWGFPELAFDDINNDPQEVQVEYCESDPKVYDFFIKCTFIKPIVALYEPTSKTLVRREDIIKIKDIELPNGQDTVWSLVYKKPETKMTWWENLLWASKIMLRDEFSPILYIEDLEQGRYNDTLYDVVSWHWQGQAAGDKTDKGKTAPQSAEAIV</sequence>
<protein>
    <submittedName>
        <fullName evidence="2">Uncharacterized protein</fullName>
    </submittedName>
</protein>
<organism evidence="2 3">
    <name type="scientific">Arthrobotrys musiformis</name>
    <dbReference type="NCBI Taxonomy" id="47236"/>
    <lineage>
        <taxon>Eukaryota</taxon>
        <taxon>Fungi</taxon>
        <taxon>Dikarya</taxon>
        <taxon>Ascomycota</taxon>
        <taxon>Pezizomycotina</taxon>
        <taxon>Orbiliomycetes</taxon>
        <taxon>Orbiliales</taxon>
        <taxon>Orbiliaceae</taxon>
        <taxon>Arthrobotrys</taxon>
    </lineage>
</organism>
<accession>A0AAV9WC08</accession>
<gene>
    <name evidence="2" type="ORF">TWF481_007621</name>
</gene>
<dbReference type="EMBL" id="JAVHJL010000004">
    <property type="protein sequence ID" value="KAK6505729.1"/>
    <property type="molecule type" value="Genomic_DNA"/>
</dbReference>
<name>A0AAV9WC08_9PEZI</name>
<keyword evidence="3" id="KW-1185">Reference proteome</keyword>
<proteinExistence type="predicted"/>
<evidence type="ECO:0000313" key="3">
    <source>
        <dbReference type="Proteomes" id="UP001370758"/>
    </source>
</evidence>
<feature type="region of interest" description="Disordered" evidence="1">
    <location>
        <begin position="1"/>
        <end position="47"/>
    </location>
</feature>
<comment type="caution">
    <text evidence="2">The sequence shown here is derived from an EMBL/GenBank/DDBJ whole genome shotgun (WGS) entry which is preliminary data.</text>
</comment>